<dbReference type="InterPro" id="IPR017853">
    <property type="entry name" value="GH"/>
</dbReference>
<name>A0A366IFD3_9MICO</name>
<evidence type="ECO:0000256" key="2">
    <source>
        <dbReference type="ARBA" id="ARBA00022801"/>
    </source>
</evidence>
<dbReference type="Gene3D" id="3.90.400.10">
    <property type="entry name" value="Oligo-1,6-glucosidase, Domain 2"/>
    <property type="match status" value="1"/>
</dbReference>
<dbReference type="RefSeq" id="WP_181778752.1">
    <property type="nucleotide sequence ID" value="NZ_QNSB01000014.1"/>
</dbReference>
<dbReference type="SMART" id="SM00642">
    <property type="entry name" value="Aamy"/>
    <property type="match status" value="1"/>
</dbReference>
<sequence length="591" mass="64366">MTQHSPSRGPLHPSAETAEWWRSAVIYQVYPRSFADADGDGIGDLPGITAKLDHLRELGVDAVWISPFYPSPQADAGYDVSDYCDVDPLFGTLADADALISRAHELDLRIIVDLVPNHTSDQHPWFRRALTAGPDSPERDWYLFRDANPEDPERPPNNWESVFGGPAWSTTPDGQWYLHLFDSSQPDLNWANPQVREAFEDVLRFWLDRGVDGFRVDVAHGLVKAAGLPDAAQTTEEMQGDGMATGAAPYWDQDGVHEIYLDWRRLLDEYPGERVLVAEAWVQPYARIARYVRPGEFHQAFNFSFLDASWDAPALRECIEESFRANDVVGAPTTWVLSNHDVIRPATRLALDPEHFTSQLGAAVPAPDRELGARRARAATTAMLALPGSAYLYQGEELGLFEVLDLPEEVRQDPTFHRTSGRRLGRDGCRVPIPWERGAPAFGFSESGAAWLPQPAGYGDLAVDQQKGCGSSHLELVRRLLALRAERGLGTGSFDFVDPRPDSSAEGSDAAAAGSAAAADFRDGSTGGTAAGPCADILAFDVTAAVGTTRVVLNLGATAWPIPADAEVLAASDPTVTDRVPTDCAVWLAIG</sequence>
<accession>A0A366IFD3</accession>
<keyword evidence="6" id="KW-1185">Reference proteome</keyword>
<dbReference type="Proteomes" id="UP000253509">
    <property type="component" value="Unassembled WGS sequence"/>
</dbReference>
<evidence type="ECO:0000313" key="6">
    <source>
        <dbReference type="Proteomes" id="UP000253509"/>
    </source>
</evidence>
<dbReference type="PANTHER" id="PTHR10357:SF179">
    <property type="entry name" value="NEUTRAL AND BASIC AMINO ACID TRANSPORT PROTEIN RBAT"/>
    <property type="match status" value="1"/>
</dbReference>
<dbReference type="GO" id="GO:0009313">
    <property type="term" value="P:oligosaccharide catabolic process"/>
    <property type="evidence" value="ECO:0007669"/>
    <property type="project" value="TreeGrafter"/>
</dbReference>
<reference evidence="5 6" key="1">
    <citation type="submission" date="2018-06" db="EMBL/GenBank/DDBJ databases">
        <title>Freshwater and sediment microbial communities from various areas in North America, analyzing microbe dynamics in response to fracking.</title>
        <authorList>
            <person name="Lamendella R."/>
        </authorList>
    </citation>
    <scope>NUCLEOTIDE SEQUENCE [LARGE SCALE GENOMIC DNA]</scope>
    <source>
        <strain evidence="5 6">3b_TX</strain>
    </source>
</reference>
<dbReference type="GO" id="GO:0004556">
    <property type="term" value="F:alpha-amylase activity"/>
    <property type="evidence" value="ECO:0007669"/>
    <property type="project" value="TreeGrafter"/>
</dbReference>
<evidence type="ECO:0000256" key="1">
    <source>
        <dbReference type="ARBA" id="ARBA00008061"/>
    </source>
</evidence>
<dbReference type="Pfam" id="PF00128">
    <property type="entry name" value="Alpha-amylase"/>
    <property type="match status" value="1"/>
</dbReference>
<protein>
    <submittedName>
        <fullName evidence="5">Alpha-glucosidase</fullName>
    </submittedName>
</protein>
<dbReference type="Gene3D" id="3.20.20.80">
    <property type="entry name" value="Glycosidases"/>
    <property type="match status" value="1"/>
</dbReference>
<dbReference type="PANTHER" id="PTHR10357">
    <property type="entry name" value="ALPHA-AMYLASE FAMILY MEMBER"/>
    <property type="match status" value="1"/>
</dbReference>
<gene>
    <name evidence="5" type="ORF">DFO65_11454</name>
</gene>
<comment type="caution">
    <text evidence="5">The sequence shown here is derived from an EMBL/GenBank/DDBJ whole genome shotgun (WGS) entry which is preliminary data.</text>
</comment>
<evidence type="ECO:0000313" key="5">
    <source>
        <dbReference type="EMBL" id="RBP69210.1"/>
    </source>
</evidence>
<keyword evidence="2" id="KW-0378">Hydrolase</keyword>
<dbReference type="InterPro" id="IPR045857">
    <property type="entry name" value="O16G_dom_2"/>
</dbReference>
<evidence type="ECO:0000259" key="4">
    <source>
        <dbReference type="SMART" id="SM00642"/>
    </source>
</evidence>
<organism evidence="5 6">
    <name type="scientific">Brevibacterium celere</name>
    <dbReference type="NCBI Taxonomy" id="225845"/>
    <lineage>
        <taxon>Bacteria</taxon>
        <taxon>Bacillati</taxon>
        <taxon>Actinomycetota</taxon>
        <taxon>Actinomycetes</taxon>
        <taxon>Micrococcales</taxon>
        <taxon>Brevibacteriaceae</taxon>
        <taxon>Brevibacterium</taxon>
    </lineage>
</organism>
<dbReference type="EMBL" id="QNSB01000014">
    <property type="protein sequence ID" value="RBP69210.1"/>
    <property type="molecule type" value="Genomic_DNA"/>
</dbReference>
<evidence type="ECO:0000256" key="3">
    <source>
        <dbReference type="ARBA" id="ARBA00023295"/>
    </source>
</evidence>
<comment type="similarity">
    <text evidence="1">Belongs to the glycosyl hydrolase 13 family.</text>
</comment>
<feature type="domain" description="Glycosyl hydrolase family 13 catalytic" evidence="4">
    <location>
        <begin position="28"/>
        <end position="430"/>
    </location>
</feature>
<proteinExistence type="inferred from homology"/>
<keyword evidence="3" id="KW-0326">Glycosidase</keyword>
<dbReference type="CDD" id="cd11332">
    <property type="entry name" value="AmyAc_OligoGlu_TS"/>
    <property type="match status" value="1"/>
</dbReference>
<dbReference type="FunFam" id="3.90.400.10:FF:000002">
    <property type="entry name" value="Sucrose isomerase"/>
    <property type="match status" value="1"/>
</dbReference>
<dbReference type="AlphaFoldDB" id="A0A366IFD3"/>
<dbReference type="InterPro" id="IPR006047">
    <property type="entry name" value="GH13_cat_dom"/>
</dbReference>
<dbReference type="SUPFAM" id="SSF51445">
    <property type="entry name" value="(Trans)glycosidases"/>
    <property type="match status" value="1"/>
</dbReference>